<feature type="region of interest" description="Disordered" evidence="1">
    <location>
        <begin position="112"/>
        <end position="134"/>
    </location>
</feature>
<dbReference type="Proteomes" id="UP000308768">
    <property type="component" value="Unassembled WGS sequence"/>
</dbReference>
<gene>
    <name evidence="2" type="ORF">B0A49_05662</name>
</gene>
<evidence type="ECO:0000313" key="3">
    <source>
        <dbReference type="Proteomes" id="UP000308768"/>
    </source>
</evidence>
<sequence>MSVLAMFEDEHTPLQTSFGIELEFLVAYRTGSHLEFEDEHDSAHDAIFAALSNLMHALHASTAIPKWTVVSSLVVVYLTSPLNPVVLLLVLTTALAEEKKWYIMGLFSRSAPPEEVTTHSPSHFEVKDDISPNG</sequence>
<name>A0A4U0XGR4_9PEZI</name>
<dbReference type="EMBL" id="NAJN01000342">
    <property type="protein sequence ID" value="TKA74668.1"/>
    <property type="molecule type" value="Genomic_DNA"/>
</dbReference>
<keyword evidence="3" id="KW-1185">Reference proteome</keyword>
<feature type="compositionally biased region" description="Basic and acidic residues" evidence="1">
    <location>
        <begin position="122"/>
        <end position="134"/>
    </location>
</feature>
<protein>
    <submittedName>
        <fullName evidence="2">Uncharacterized protein</fullName>
    </submittedName>
</protein>
<proteinExistence type="predicted"/>
<organism evidence="2 3">
    <name type="scientific">Cryomyces minteri</name>
    <dbReference type="NCBI Taxonomy" id="331657"/>
    <lineage>
        <taxon>Eukaryota</taxon>
        <taxon>Fungi</taxon>
        <taxon>Dikarya</taxon>
        <taxon>Ascomycota</taxon>
        <taxon>Pezizomycotina</taxon>
        <taxon>Dothideomycetes</taxon>
        <taxon>Dothideomycetes incertae sedis</taxon>
        <taxon>Cryomyces</taxon>
    </lineage>
</organism>
<comment type="caution">
    <text evidence="2">The sequence shown here is derived from an EMBL/GenBank/DDBJ whole genome shotgun (WGS) entry which is preliminary data.</text>
</comment>
<reference evidence="2 3" key="1">
    <citation type="submission" date="2017-03" db="EMBL/GenBank/DDBJ databases">
        <title>Genomes of endolithic fungi from Antarctica.</title>
        <authorList>
            <person name="Coleine C."/>
            <person name="Masonjones S."/>
            <person name="Stajich J.E."/>
        </authorList>
    </citation>
    <scope>NUCLEOTIDE SEQUENCE [LARGE SCALE GENOMIC DNA]</scope>
    <source>
        <strain evidence="2 3">CCFEE 5187</strain>
    </source>
</reference>
<evidence type="ECO:0000256" key="1">
    <source>
        <dbReference type="SAM" id="MobiDB-lite"/>
    </source>
</evidence>
<accession>A0A4U0XGR4</accession>
<evidence type="ECO:0000313" key="2">
    <source>
        <dbReference type="EMBL" id="TKA74668.1"/>
    </source>
</evidence>
<dbReference type="AlphaFoldDB" id="A0A4U0XGR4"/>